<dbReference type="AlphaFoldDB" id="A0A4U8SZE7"/>
<evidence type="ECO:0000313" key="1">
    <source>
        <dbReference type="EMBL" id="TLD92459.1"/>
    </source>
</evidence>
<dbReference type="Proteomes" id="UP000029921">
    <property type="component" value="Unassembled WGS sequence"/>
</dbReference>
<protein>
    <submittedName>
        <fullName evidence="1">Uncharacterized protein</fullName>
    </submittedName>
</protein>
<name>A0A4U8SZE7_9HELI</name>
<gene>
    <name evidence="1" type="ORF">LS74_005310</name>
</gene>
<keyword evidence="2" id="KW-1185">Reference proteome</keyword>
<accession>A0A4U8SZE7</accession>
<proteinExistence type="predicted"/>
<dbReference type="EMBL" id="JRPE02000006">
    <property type="protein sequence ID" value="TLD92459.1"/>
    <property type="molecule type" value="Genomic_DNA"/>
</dbReference>
<sequence>MPFKLLESSLKSTRLDSIFSFSSTLKSYFHATQAFFLIKTSNFFQKLMYNATLQTRISPFKDFYE</sequence>
<dbReference type="RefSeq" id="WP_034584766.1">
    <property type="nucleotide sequence ID" value="NZ_JRPE02000006.1"/>
</dbReference>
<reference evidence="1 2" key="1">
    <citation type="journal article" date="2014" name="Genome Announc.">
        <title>Draft genome sequences of eight enterohepatic helicobacter species isolated from both laboratory and wild rodents.</title>
        <authorList>
            <person name="Sheh A."/>
            <person name="Shen Z."/>
            <person name="Fox J.G."/>
        </authorList>
    </citation>
    <scope>NUCLEOTIDE SEQUENCE [LARGE SCALE GENOMIC DNA]</scope>
    <source>
        <strain evidence="1 2">MIT 96-1001</strain>
    </source>
</reference>
<evidence type="ECO:0000313" key="2">
    <source>
        <dbReference type="Proteomes" id="UP000029921"/>
    </source>
</evidence>
<comment type="caution">
    <text evidence="1">The sequence shown here is derived from an EMBL/GenBank/DDBJ whole genome shotgun (WGS) entry which is preliminary data.</text>
</comment>
<organism evidence="1 2">
    <name type="scientific">Helicobacter magdeburgensis</name>
    <dbReference type="NCBI Taxonomy" id="471858"/>
    <lineage>
        <taxon>Bacteria</taxon>
        <taxon>Pseudomonadati</taxon>
        <taxon>Campylobacterota</taxon>
        <taxon>Epsilonproteobacteria</taxon>
        <taxon>Campylobacterales</taxon>
        <taxon>Helicobacteraceae</taxon>
        <taxon>Helicobacter</taxon>
    </lineage>
</organism>